<dbReference type="Gene3D" id="3.30.450.40">
    <property type="match status" value="1"/>
</dbReference>
<keyword evidence="8" id="KW-1185">Reference proteome</keyword>
<dbReference type="SUPFAM" id="SSF46785">
    <property type="entry name" value="Winged helix' DNA-binding domain"/>
    <property type="match status" value="1"/>
</dbReference>
<evidence type="ECO:0000313" key="8">
    <source>
        <dbReference type="Proteomes" id="UP001474181"/>
    </source>
</evidence>
<evidence type="ECO:0000259" key="6">
    <source>
        <dbReference type="PROSITE" id="PS51078"/>
    </source>
</evidence>
<dbReference type="InterPro" id="IPR029016">
    <property type="entry name" value="GAF-like_dom_sf"/>
</dbReference>
<evidence type="ECO:0000313" key="7">
    <source>
        <dbReference type="EMBL" id="MER7179226.1"/>
    </source>
</evidence>
<sequence length="273" mass="29026">MNEQRGATATRTAELPVRRPDRPYDPQAQRTTPHPPPPAPHPSDGGGRSVLEGAFALLVAVERAEEAGLTRLAAECGLPKTTSYRLLEQLVELGAVERSRKGYRMGPRIFRLGQGWQPYPGLRTAARAPARRLARITGATVGLNVLREGQTLVLDWTPGESAGALGRSLDSGVWPWFTAAGKVLVAGAYPRLPLGPLPGSWHRQAEAIRDRGVAFDREEVAAGVCCVAVPVPGPNGAPLASLCVVTDPAHSLDRLAGVVQQTARMIGAALRGR</sequence>
<protein>
    <submittedName>
        <fullName evidence="7">Helix-turn-helix domain-containing protein</fullName>
    </submittedName>
</protein>
<dbReference type="RefSeq" id="WP_350778252.1">
    <property type="nucleotide sequence ID" value="NZ_JBEPEK010000033.1"/>
</dbReference>
<dbReference type="InterPro" id="IPR036390">
    <property type="entry name" value="WH_DNA-bd_sf"/>
</dbReference>
<keyword evidence="2" id="KW-0238">DNA-binding</keyword>
<evidence type="ECO:0000256" key="2">
    <source>
        <dbReference type="ARBA" id="ARBA00023125"/>
    </source>
</evidence>
<proteinExistence type="predicted"/>
<name>A0ABV1WQY7_9ACTN</name>
<dbReference type="SUPFAM" id="SSF55781">
    <property type="entry name" value="GAF domain-like"/>
    <property type="match status" value="1"/>
</dbReference>
<comment type="caution">
    <text evidence="7">The sequence shown here is derived from an EMBL/GenBank/DDBJ whole genome shotgun (WGS) entry which is preliminary data.</text>
</comment>
<dbReference type="SMART" id="SM00346">
    <property type="entry name" value="HTH_ICLR"/>
    <property type="match status" value="1"/>
</dbReference>
<evidence type="ECO:0000259" key="5">
    <source>
        <dbReference type="PROSITE" id="PS51077"/>
    </source>
</evidence>
<evidence type="ECO:0000256" key="3">
    <source>
        <dbReference type="ARBA" id="ARBA00023163"/>
    </source>
</evidence>
<dbReference type="PANTHER" id="PTHR30136">
    <property type="entry name" value="HELIX-TURN-HELIX TRANSCRIPTIONAL REGULATOR, ICLR FAMILY"/>
    <property type="match status" value="1"/>
</dbReference>
<keyword evidence="1" id="KW-0805">Transcription regulation</keyword>
<dbReference type="Pfam" id="PF09339">
    <property type="entry name" value="HTH_IclR"/>
    <property type="match status" value="1"/>
</dbReference>
<dbReference type="PROSITE" id="PS51077">
    <property type="entry name" value="HTH_ICLR"/>
    <property type="match status" value="1"/>
</dbReference>
<feature type="compositionally biased region" description="Polar residues" evidence="4">
    <location>
        <begin position="1"/>
        <end position="11"/>
    </location>
</feature>
<dbReference type="PANTHER" id="PTHR30136:SF24">
    <property type="entry name" value="HTH-TYPE TRANSCRIPTIONAL REPRESSOR ALLR"/>
    <property type="match status" value="1"/>
</dbReference>
<feature type="domain" description="IclR-ED" evidence="6">
    <location>
        <begin position="108"/>
        <end position="272"/>
    </location>
</feature>
<gene>
    <name evidence="7" type="ORF">ABT404_07050</name>
</gene>
<dbReference type="Pfam" id="PF01614">
    <property type="entry name" value="IclR_C"/>
    <property type="match status" value="1"/>
</dbReference>
<organism evidence="7 8">
    <name type="scientific">Streptomyces hyaluromycini</name>
    <dbReference type="NCBI Taxonomy" id="1377993"/>
    <lineage>
        <taxon>Bacteria</taxon>
        <taxon>Bacillati</taxon>
        <taxon>Actinomycetota</taxon>
        <taxon>Actinomycetes</taxon>
        <taxon>Kitasatosporales</taxon>
        <taxon>Streptomycetaceae</taxon>
        <taxon>Streptomyces</taxon>
    </lineage>
</organism>
<dbReference type="PROSITE" id="PS51078">
    <property type="entry name" value="ICLR_ED"/>
    <property type="match status" value="1"/>
</dbReference>
<dbReference type="InterPro" id="IPR050707">
    <property type="entry name" value="HTH_MetabolicPath_Reg"/>
</dbReference>
<reference evidence="7 8" key="1">
    <citation type="submission" date="2024-06" db="EMBL/GenBank/DDBJ databases">
        <title>The Natural Products Discovery Center: Release of the First 8490 Sequenced Strains for Exploring Actinobacteria Biosynthetic Diversity.</title>
        <authorList>
            <person name="Kalkreuter E."/>
            <person name="Kautsar S.A."/>
            <person name="Yang D."/>
            <person name="Bader C.D."/>
            <person name="Teijaro C.N."/>
            <person name="Fluegel L."/>
            <person name="Davis C.M."/>
            <person name="Simpson J.R."/>
            <person name="Lauterbach L."/>
            <person name="Steele A.D."/>
            <person name="Gui C."/>
            <person name="Meng S."/>
            <person name="Li G."/>
            <person name="Viehrig K."/>
            <person name="Ye F."/>
            <person name="Su P."/>
            <person name="Kiefer A.F."/>
            <person name="Nichols A."/>
            <person name="Cepeda A.J."/>
            <person name="Yan W."/>
            <person name="Fan B."/>
            <person name="Jiang Y."/>
            <person name="Adhikari A."/>
            <person name="Zheng C.-J."/>
            <person name="Schuster L."/>
            <person name="Cowan T.M."/>
            <person name="Smanski M.J."/>
            <person name="Chevrette M.G."/>
            <person name="De Carvalho L.P.S."/>
            <person name="Shen B."/>
        </authorList>
    </citation>
    <scope>NUCLEOTIDE SEQUENCE [LARGE SCALE GENOMIC DNA]</scope>
    <source>
        <strain evidence="7 8">NPDC000234</strain>
    </source>
</reference>
<feature type="domain" description="HTH iclR-type" evidence="5">
    <location>
        <begin position="48"/>
        <end position="107"/>
    </location>
</feature>
<feature type="region of interest" description="Disordered" evidence="4">
    <location>
        <begin position="1"/>
        <end position="48"/>
    </location>
</feature>
<evidence type="ECO:0000256" key="4">
    <source>
        <dbReference type="SAM" id="MobiDB-lite"/>
    </source>
</evidence>
<evidence type="ECO:0000256" key="1">
    <source>
        <dbReference type="ARBA" id="ARBA00023015"/>
    </source>
</evidence>
<keyword evidence="3" id="KW-0804">Transcription</keyword>
<accession>A0ABV1WQY7</accession>
<dbReference type="Gene3D" id="1.10.10.10">
    <property type="entry name" value="Winged helix-like DNA-binding domain superfamily/Winged helix DNA-binding domain"/>
    <property type="match status" value="1"/>
</dbReference>
<dbReference type="InterPro" id="IPR036388">
    <property type="entry name" value="WH-like_DNA-bd_sf"/>
</dbReference>
<dbReference type="InterPro" id="IPR014757">
    <property type="entry name" value="Tscrpt_reg_IclR_C"/>
</dbReference>
<dbReference type="EMBL" id="JBEPEK010000033">
    <property type="protein sequence ID" value="MER7179226.1"/>
    <property type="molecule type" value="Genomic_DNA"/>
</dbReference>
<dbReference type="Proteomes" id="UP001474181">
    <property type="component" value="Unassembled WGS sequence"/>
</dbReference>
<dbReference type="InterPro" id="IPR005471">
    <property type="entry name" value="Tscrpt_reg_IclR_N"/>
</dbReference>